<sequence length="96" mass="10937">MVTLPDVQLVSRNLSSWVWIGTLEIGFSDEVVGFEEVGVPWFLMNKDESLLEVLEYEDVGLCGFVNKDDNFTFEAVPEELIVEKQLAEELQQQQLA</sequence>
<proteinExistence type="predicted"/>
<gene>
    <name evidence="1" type="ORF">L3X38_045021</name>
</gene>
<dbReference type="AlphaFoldDB" id="A0AAD4UZR6"/>
<dbReference type="Proteomes" id="UP001054821">
    <property type="component" value="Chromosome 8"/>
</dbReference>
<name>A0AAD4UZR6_PRUDU</name>
<comment type="caution">
    <text evidence="1">The sequence shown here is derived from an EMBL/GenBank/DDBJ whole genome shotgun (WGS) entry which is preliminary data.</text>
</comment>
<evidence type="ECO:0000313" key="2">
    <source>
        <dbReference type="Proteomes" id="UP001054821"/>
    </source>
</evidence>
<keyword evidence="2" id="KW-1185">Reference proteome</keyword>
<dbReference type="EMBL" id="JAJFAZ020000008">
    <property type="protein sequence ID" value="KAI5315845.1"/>
    <property type="molecule type" value="Genomic_DNA"/>
</dbReference>
<reference evidence="1 2" key="1">
    <citation type="journal article" date="2022" name="G3 (Bethesda)">
        <title>Whole-genome sequence and methylome profiling of the almond [Prunus dulcis (Mill.) D.A. Webb] cultivar 'Nonpareil'.</title>
        <authorList>
            <person name="D'Amico-Willman K.M."/>
            <person name="Ouma W.Z."/>
            <person name="Meulia T."/>
            <person name="Sideli G.M."/>
            <person name="Gradziel T.M."/>
            <person name="Fresnedo-Ramirez J."/>
        </authorList>
    </citation>
    <scope>NUCLEOTIDE SEQUENCE [LARGE SCALE GENOMIC DNA]</scope>
    <source>
        <strain evidence="1">Clone GOH B32 T37-40</strain>
    </source>
</reference>
<organism evidence="1 2">
    <name type="scientific">Prunus dulcis</name>
    <name type="common">Almond</name>
    <name type="synonym">Amygdalus dulcis</name>
    <dbReference type="NCBI Taxonomy" id="3755"/>
    <lineage>
        <taxon>Eukaryota</taxon>
        <taxon>Viridiplantae</taxon>
        <taxon>Streptophyta</taxon>
        <taxon>Embryophyta</taxon>
        <taxon>Tracheophyta</taxon>
        <taxon>Spermatophyta</taxon>
        <taxon>Magnoliopsida</taxon>
        <taxon>eudicotyledons</taxon>
        <taxon>Gunneridae</taxon>
        <taxon>Pentapetalae</taxon>
        <taxon>rosids</taxon>
        <taxon>fabids</taxon>
        <taxon>Rosales</taxon>
        <taxon>Rosaceae</taxon>
        <taxon>Amygdaloideae</taxon>
        <taxon>Amygdaleae</taxon>
        <taxon>Prunus</taxon>
    </lineage>
</organism>
<protein>
    <submittedName>
        <fullName evidence="1">Uncharacterized protein</fullName>
    </submittedName>
</protein>
<evidence type="ECO:0000313" key="1">
    <source>
        <dbReference type="EMBL" id="KAI5315845.1"/>
    </source>
</evidence>
<accession>A0AAD4UZR6</accession>